<name>A0A5D9DDT9_HALER</name>
<dbReference type="Proteomes" id="UP000324260">
    <property type="component" value="Unassembled WGS sequence"/>
</dbReference>
<evidence type="ECO:0008006" key="4">
    <source>
        <dbReference type="Google" id="ProtNLM"/>
    </source>
</evidence>
<dbReference type="PROSITE" id="PS51257">
    <property type="entry name" value="PROKAR_LIPOPROTEIN"/>
    <property type="match status" value="1"/>
</dbReference>
<accession>A0A5D9DDT9</accession>
<reference evidence="2 3" key="1">
    <citation type="submission" date="2019-08" db="EMBL/GenBank/DDBJ databases">
        <title>Draft Genome Sequence of Halomonas eurihalina Isolated from Preserved Hide-surface.</title>
        <authorList>
            <person name="Hussain S.A."/>
            <person name="Xu A."/>
            <person name="Sarker M."/>
            <person name="Sommers C."/>
        </authorList>
    </citation>
    <scope>NUCLEOTIDE SEQUENCE [LARGE SCALE GENOMIC DNA]</scope>
    <source>
        <strain evidence="2 3">MS1</strain>
    </source>
</reference>
<comment type="caution">
    <text evidence="2">The sequence shown here is derived from an EMBL/GenBank/DDBJ whole genome shotgun (WGS) entry which is preliminary data.</text>
</comment>
<evidence type="ECO:0000313" key="2">
    <source>
        <dbReference type="EMBL" id="TZG40951.1"/>
    </source>
</evidence>
<feature type="signal peptide" evidence="1">
    <location>
        <begin position="1"/>
        <end position="24"/>
    </location>
</feature>
<sequence>MATMARTWMAGAGMTLLAGCASQATPDTAAQLFDCGALNQAVESAEGGFDDIKGRLDDTRLTRTWETDVQAFHDACLITSARRPDHYACFGRLKLDSPQAALIQGGEGLARCLGKDWTSRQPSAERIEFVRNAAGPVVVLETFLNDRGRRMGTLSVFQKARDAAPMPGDG</sequence>
<dbReference type="RefSeq" id="WP_149320924.1">
    <property type="nucleotide sequence ID" value="NZ_JARWAH010000002.1"/>
</dbReference>
<gene>
    <name evidence="2" type="ORF">FZZ93_03385</name>
</gene>
<feature type="chain" id="PRO_5022998915" description="DUF3617 family protein" evidence="1">
    <location>
        <begin position="25"/>
        <end position="170"/>
    </location>
</feature>
<dbReference type="OrthoDB" id="6193840at2"/>
<evidence type="ECO:0000256" key="1">
    <source>
        <dbReference type="SAM" id="SignalP"/>
    </source>
</evidence>
<protein>
    <recommendedName>
        <fullName evidence="4">DUF3617 family protein</fullName>
    </recommendedName>
</protein>
<dbReference type="AlphaFoldDB" id="A0A5D9DDT9"/>
<dbReference type="EMBL" id="VTPU01000002">
    <property type="protein sequence ID" value="TZG40951.1"/>
    <property type="molecule type" value="Genomic_DNA"/>
</dbReference>
<keyword evidence="3" id="KW-1185">Reference proteome</keyword>
<organism evidence="2 3">
    <name type="scientific">Halomonas eurihalina</name>
    <dbReference type="NCBI Taxonomy" id="42566"/>
    <lineage>
        <taxon>Bacteria</taxon>
        <taxon>Pseudomonadati</taxon>
        <taxon>Pseudomonadota</taxon>
        <taxon>Gammaproteobacteria</taxon>
        <taxon>Oceanospirillales</taxon>
        <taxon>Halomonadaceae</taxon>
        <taxon>Halomonas</taxon>
    </lineage>
</organism>
<proteinExistence type="predicted"/>
<evidence type="ECO:0000313" key="3">
    <source>
        <dbReference type="Proteomes" id="UP000324260"/>
    </source>
</evidence>
<keyword evidence="1" id="KW-0732">Signal</keyword>